<feature type="transmembrane region" description="Helical" evidence="7">
    <location>
        <begin position="297"/>
        <end position="318"/>
    </location>
</feature>
<dbReference type="Gene3D" id="3.30.70.1450">
    <property type="entry name" value="Regulator of K+ conductance, C-terminal domain"/>
    <property type="match status" value="2"/>
</dbReference>
<feature type="transmembrane region" description="Helical" evidence="7">
    <location>
        <begin position="6"/>
        <end position="24"/>
    </location>
</feature>
<feature type="transmembrane region" description="Helical" evidence="7">
    <location>
        <begin position="426"/>
        <end position="445"/>
    </location>
</feature>
<keyword evidence="6 7" id="KW-0472">Membrane</keyword>
<keyword evidence="5 7" id="KW-1133">Transmembrane helix</keyword>
<dbReference type="Pfam" id="PF02080">
    <property type="entry name" value="TrkA_C"/>
    <property type="match status" value="2"/>
</dbReference>
<evidence type="ECO:0000259" key="8">
    <source>
        <dbReference type="PROSITE" id="PS51202"/>
    </source>
</evidence>
<feature type="domain" description="RCK C-terminal" evidence="8">
    <location>
        <begin position="572"/>
        <end position="656"/>
    </location>
</feature>
<feature type="domain" description="RCK C-terminal" evidence="8">
    <location>
        <begin position="667"/>
        <end position="754"/>
    </location>
</feature>
<dbReference type="Pfam" id="PF00999">
    <property type="entry name" value="Na_H_Exchanger"/>
    <property type="match status" value="1"/>
</dbReference>
<comment type="caution">
    <text evidence="9">The sequence shown here is derived from an EMBL/GenBank/DDBJ whole genome shotgun (WGS) entry which is preliminary data.</text>
</comment>
<dbReference type="Proteomes" id="UP000469424">
    <property type="component" value="Unassembled WGS sequence"/>
</dbReference>
<dbReference type="PANTHER" id="PTHR42751">
    <property type="entry name" value="SODIUM/HYDROGEN EXCHANGER FAMILY/TRKA DOMAIN PROTEIN"/>
    <property type="match status" value="1"/>
</dbReference>
<reference evidence="9 10" key="1">
    <citation type="submission" date="2019-08" db="EMBL/GenBank/DDBJ databases">
        <title>In-depth cultivation of the pig gut microbiome towards novel bacterial diversity and tailored functional studies.</title>
        <authorList>
            <person name="Wylensek D."/>
            <person name="Hitch T.C.A."/>
            <person name="Clavel T."/>
        </authorList>
    </citation>
    <scope>NUCLEOTIDE SEQUENCE [LARGE SCALE GENOMIC DNA]</scope>
    <source>
        <strain evidence="9 10">WCA-MUC-591-APC-4B</strain>
    </source>
</reference>
<feature type="transmembrane region" description="Helical" evidence="7">
    <location>
        <begin position="56"/>
        <end position="75"/>
    </location>
</feature>
<organism evidence="9 10">
    <name type="scientific">Mogibacterium kristiansenii</name>
    <dbReference type="NCBI Taxonomy" id="2606708"/>
    <lineage>
        <taxon>Bacteria</taxon>
        <taxon>Bacillati</taxon>
        <taxon>Bacillota</taxon>
        <taxon>Clostridia</taxon>
        <taxon>Peptostreptococcales</taxon>
        <taxon>Anaerovoracaceae</taxon>
        <taxon>Mogibacterium</taxon>
    </lineage>
</organism>
<feature type="transmembrane region" description="Helical" evidence="7">
    <location>
        <begin position="82"/>
        <end position="107"/>
    </location>
</feature>
<dbReference type="PROSITE" id="PS51202">
    <property type="entry name" value="RCK_C"/>
    <property type="match status" value="2"/>
</dbReference>
<name>A0A6N7X477_9FIRM</name>
<protein>
    <recommendedName>
        <fullName evidence="8">RCK C-terminal domain-containing protein</fullName>
    </recommendedName>
</protein>
<dbReference type="EMBL" id="VUNA01000005">
    <property type="protein sequence ID" value="MST70437.1"/>
    <property type="molecule type" value="Genomic_DNA"/>
</dbReference>
<feature type="transmembrane region" description="Helical" evidence="7">
    <location>
        <begin position="186"/>
        <end position="207"/>
    </location>
</feature>
<comment type="similarity">
    <text evidence="2">Belongs to the monovalent cation:proton antiporter 2 (CPA2) transporter (TC 2.A.37) family.</text>
</comment>
<sequence length="763" mass="84605">MHIPSLVIDLAMMLLAAGIVSVIFRKIHLPVILGYIAVGFLISPYFPMFFNVEDVPAIDTLSEIGVIIILFHIGLEFDFHKLLSVGSTAIVTALVKMSGVLVVGYLFGDLIGLSQMNCIFLGTMLAISSTVVIQKCFEDLKVTGERYTSLVMGELIMEDLIGVFMMVILASLSVGQSGGESVVSKLLLMGCYLLVWLVVGIYFLPTLLNRVMHLLNREMLIALSLGICFTLALLAKELGFSVELGAFLAGSFFAGTNHAKEVEHASESIKDMFAVIFFVSVGMKVDPSVIAEHWTSIIPIAIISVIAKLIFATLGMILSGQRMETSLKSGFSLAPIGEFSYIIAALGISLEVMDEYLYPVIVAASVLTTLATPVLIRNSSKVAAFMRKHLPKKLLEKIDRYTSSEQDETDHTHDWLVMIRNFFSSLLLYGIIMLVTAIAGVRLLYPSLLQVMPEKFSGIATCLLVYIIIAIFARPMLRLRDTTFTKLWLDRKANRPPLVILALLNVLTIAYIAFIPIHHIFGARRMLLLGVALIAILTMSKTDVVATFYLQLETRFLRNLNEKTLTHVAQSQGPQEWLDEDIHIVSYYVPKDAEYIGQTLEQLAWGKYNNILVTKIRRGKHTYTLPHSGFKIQAGDKLYLVGQMNDILQIKGILFPDVDRRIRTLEQFMESDYPDTQHALACLAIEVNGSEPYCGQAIINSKILSKAHCMILGIQKDGYPVLMPSAYLKIQKGDVLWVMGSNNNVGRLASYSLGAEEEPEIIS</sequence>
<feature type="transmembrane region" description="Helical" evidence="7">
    <location>
        <begin position="457"/>
        <end position="477"/>
    </location>
</feature>
<feature type="transmembrane region" description="Helical" evidence="7">
    <location>
        <begin position="356"/>
        <end position="376"/>
    </location>
</feature>
<keyword evidence="3" id="KW-0813">Transport</keyword>
<comment type="subcellular location">
    <subcellularLocation>
        <location evidence="1">Membrane</location>
        <topology evidence="1">Multi-pass membrane protein</topology>
    </subcellularLocation>
</comment>
<dbReference type="AlphaFoldDB" id="A0A6N7X477"/>
<evidence type="ECO:0000256" key="6">
    <source>
        <dbReference type="ARBA" id="ARBA00023136"/>
    </source>
</evidence>
<dbReference type="InterPro" id="IPR006037">
    <property type="entry name" value="RCK_C"/>
</dbReference>
<evidence type="ECO:0000256" key="1">
    <source>
        <dbReference type="ARBA" id="ARBA00004141"/>
    </source>
</evidence>
<dbReference type="GO" id="GO:0006813">
    <property type="term" value="P:potassium ion transport"/>
    <property type="evidence" value="ECO:0007669"/>
    <property type="project" value="InterPro"/>
</dbReference>
<accession>A0A6N7X477</accession>
<evidence type="ECO:0000313" key="10">
    <source>
        <dbReference type="Proteomes" id="UP000469424"/>
    </source>
</evidence>
<evidence type="ECO:0000256" key="3">
    <source>
        <dbReference type="ARBA" id="ARBA00022448"/>
    </source>
</evidence>
<dbReference type="GO" id="GO:0008324">
    <property type="term" value="F:monoatomic cation transmembrane transporter activity"/>
    <property type="evidence" value="ECO:0007669"/>
    <property type="project" value="InterPro"/>
</dbReference>
<dbReference type="Gene3D" id="1.20.1530.20">
    <property type="match status" value="1"/>
</dbReference>
<dbReference type="SUPFAM" id="SSF116726">
    <property type="entry name" value="TrkA C-terminal domain-like"/>
    <property type="match status" value="2"/>
</dbReference>
<feature type="transmembrane region" description="Helical" evidence="7">
    <location>
        <begin position="113"/>
        <end position="134"/>
    </location>
</feature>
<proteinExistence type="inferred from homology"/>
<feature type="transmembrane region" description="Helical" evidence="7">
    <location>
        <begin position="219"/>
        <end position="235"/>
    </location>
</feature>
<evidence type="ECO:0000256" key="2">
    <source>
        <dbReference type="ARBA" id="ARBA00005551"/>
    </source>
</evidence>
<dbReference type="GO" id="GO:1902600">
    <property type="term" value="P:proton transmembrane transport"/>
    <property type="evidence" value="ECO:0007669"/>
    <property type="project" value="InterPro"/>
</dbReference>
<keyword evidence="4 7" id="KW-0812">Transmembrane</keyword>
<evidence type="ECO:0000313" key="9">
    <source>
        <dbReference type="EMBL" id="MST70437.1"/>
    </source>
</evidence>
<feature type="transmembrane region" description="Helical" evidence="7">
    <location>
        <begin position="31"/>
        <end position="50"/>
    </location>
</feature>
<evidence type="ECO:0000256" key="7">
    <source>
        <dbReference type="SAM" id="Phobius"/>
    </source>
</evidence>
<gene>
    <name evidence="9" type="ORF">FYJ65_03630</name>
</gene>
<dbReference type="InterPro" id="IPR036721">
    <property type="entry name" value="RCK_C_sf"/>
</dbReference>
<evidence type="ECO:0000256" key="5">
    <source>
        <dbReference type="ARBA" id="ARBA00022989"/>
    </source>
</evidence>
<feature type="transmembrane region" description="Helical" evidence="7">
    <location>
        <begin position="498"/>
        <end position="521"/>
    </location>
</feature>
<dbReference type="PANTHER" id="PTHR42751:SF3">
    <property type="entry name" value="SODIUM_GLUTAMATE SYMPORTER"/>
    <property type="match status" value="1"/>
</dbReference>
<dbReference type="InterPro" id="IPR038770">
    <property type="entry name" value="Na+/solute_symporter_sf"/>
</dbReference>
<evidence type="ECO:0000256" key="4">
    <source>
        <dbReference type="ARBA" id="ARBA00022692"/>
    </source>
</evidence>
<keyword evidence="10" id="KW-1185">Reference proteome</keyword>
<dbReference type="InterPro" id="IPR006153">
    <property type="entry name" value="Cation/H_exchanger_TM"/>
</dbReference>
<dbReference type="RefSeq" id="WP_154554001.1">
    <property type="nucleotide sequence ID" value="NZ_VUNA01000005.1"/>
</dbReference>
<feature type="transmembrane region" description="Helical" evidence="7">
    <location>
        <begin position="330"/>
        <end position="350"/>
    </location>
</feature>
<dbReference type="GO" id="GO:0016020">
    <property type="term" value="C:membrane"/>
    <property type="evidence" value="ECO:0007669"/>
    <property type="project" value="UniProtKB-SubCell"/>
</dbReference>
<dbReference type="GO" id="GO:0015297">
    <property type="term" value="F:antiporter activity"/>
    <property type="evidence" value="ECO:0007669"/>
    <property type="project" value="InterPro"/>
</dbReference>
<feature type="transmembrane region" description="Helical" evidence="7">
    <location>
        <begin position="155"/>
        <end position="174"/>
    </location>
</feature>